<proteinExistence type="predicted"/>
<evidence type="ECO:0000313" key="2">
    <source>
        <dbReference type="Proteomes" id="UP000648257"/>
    </source>
</evidence>
<dbReference type="Proteomes" id="UP000648257">
    <property type="component" value="Unassembled WGS sequence"/>
</dbReference>
<keyword evidence="2" id="KW-1185">Reference proteome</keyword>
<protein>
    <submittedName>
        <fullName evidence="1">Uncharacterized protein</fullName>
    </submittedName>
</protein>
<dbReference type="RefSeq" id="WP_186921719.1">
    <property type="nucleotide sequence ID" value="NZ_JACOFW010000003.1"/>
</dbReference>
<gene>
    <name evidence="1" type="ORF">H8K52_04675</name>
</gene>
<accession>A0ABR6X2S8</accession>
<organism evidence="1 2">
    <name type="scientific">Undibacterium seohonense</name>
    <dbReference type="NCBI Taxonomy" id="1344950"/>
    <lineage>
        <taxon>Bacteria</taxon>
        <taxon>Pseudomonadati</taxon>
        <taxon>Pseudomonadota</taxon>
        <taxon>Betaproteobacteria</taxon>
        <taxon>Burkholderiales</taxon>
        <taxon>Oxalobacteraceae</taxon>
        <taxon>Undibacterium</taxon>
    </lineage>
</organism>
<evidence type="ECO:0000313" key="1">
    <source>
        <dbReference type="EMBL" id="MBC3806639.1"/>
    </source>
</evidence>
<sequence length="160" mass="16283">MATHLFDAEVSMSVSYRLFIALTLFLSIFTNTTLTLAAENANNPDCPSCGVSRSSEAISGAGSMVVQGSLLGVTGSAEFVVESSVVVASGVVIVMKGASDAASVTVQLSGEGLRQLGLVSGAILHATAVSTGHILISAGKIIAFIPNEIGKALLHHARVK</sequence>
<comment type="caution">
    <text evidence="1">The sequence shown here is derived from an EMBL/GenBank/DDBJ whole genome shotgun (WGS) entry which is preliminary data.</text>
</comment>
<name>A0ABR6X2S8_9BURK</name>
<dbReference type="EMBL" id="JACOFW010000003">
    <property type="protein sequence ID" value="MBC3806639.1"/>
    <property type="molecule type" value="Genomic_DNA"/>
</dbReference>
<reference evidence="1 2" key="1">
    <citation type="submission" date="2020-08" db="EMBL/GenBank/DDBJ databases">
        <title>Novel species isolated from subtropical streams in China.</title>
        <authorList>
            <person name="Lu H."/>
        </authorList>
    </citation>
    <scope>NUCLEOTIDE SEQUENCE [LARGE SCALE GENOMIC DNA]</scope>
    <source>
        <strain evidence="1 2">KACC 16656</strain>
    </source>
</reference>